<dbReference type="EMBL" id="FOJB01000001">
    <property type="protein sequence ID" value="SEW19510.1"/>
    <property type="molecule type" value="Genomic_DNA"/>
</dbReference>
<dbReference type="PANTHER" id="PTHR36121">
    <property type="entry name" value="PROTEIN SXY"/>
    <property type="match status" value="1"/>
</dbReference>
<evidence type="ECO:0000259" key="1">
    <source>
        <dbReference type="Pfam" id="PF04994"/>
    </source>
</evidence>
<dbReference type="AlphaFoldDB" id="A0A1I0PYJ0"/>
<dbReference type="InterPro" id="IPR047525">
    <property type="entry name" value="TfoX-like"/>
</dbReference>
<protein>
    <submittedName>
        <fullName evidence="2">TfoX C-terminal domain-containing protein</fullName>
    </submittedName>
</protein>
<dbReference type="PANTHER" id="PTHR36121:SF1">
    <property type="entry name" value="PROTEIN SXY"/>
    <property type="match status" value="1"/>
</dbReference>
<sequence length="113" mass="12280">MTDPVSSIRNLGPASDASFARAGIHSADELRELGADEAYRRLLAAGSRPHFIGYYAMVMGLQGRPWNDCKGKEKSELRARFDALKAEASANTPSEDKMEAILDEIGIPRQSGV</sequence>
<evidence type="ECO:0000313" key="2">
    <source>
        <dbReference type="EMBL" id="SEW19510.1"/>
    </source>
</evidence>
<name>A0A1I0PYJ0_9RHOB</name>
<dbReference type="Pfam" id="PF04994">
    <property type="entry name" value="TfoX_C"/>
    <property type="match status" value="1"/>
</dbReference>
<accession>A0A1I0PYJ0</accession>
<proteinExistence type="predicted"/>
<gene>
    <name evidence="2" type="ORF">SAMN05444851_2037</name>
</gene>
<dbReference type="InterPro" id="IPR007077">
    <property type="entry name" value="TfoX_C"/>
</dbReference>
<organism evidence="2 3">
    <name type="scientific">Aliiroseovarius sediminilitoris</name>
    <dbReference type="NCBI Taxonomy" id="1173584"/>
    <lineage>
        <taxon>Bacteria</taxon>
        <taxon>Pseudomonadati</taxon>
        <taxon>Pseudomonadota</taxon>
        <taxon>Alphaproteobacteria</taxon>
        <taxon>Rhodobacterales</taxon>
        <taxon>Paracoccaceae</taxon>
        <taxon>Aliiroseovarius</taxon>
    </lineage>
</organism>
<dbReference type="Proteomes" id="UP000199650">
    <property type="component" value="Unassembled WGS sequence"/>
</dbReference>
<feature type="domain" description="TfoX C-terminal" evidence="1">
    <location>
        <begin position="3"/>
        <end position="79"/>
    </location>
</feature>
<dbReference type="Gene3D" id="1.10.150.20">
    <property type="entry name" value="5' to 3' exonuclease, C-terminal subdomain"/>
    <property type="match status" value="1"/>
</dbReference>
<keyword evidence="3" id="KW-1185">Reference proteome</keyword>
<dbReference type="RefSeq" id="WP_091430353.1">
    <property type="nucleotide sequence ID" value="NZ_FOJB01000001.1"/>
</dbReference>
<dbReference type="STRING" id="1173584.SAMN05444851_2037"/>
<evidence type="ECO:0000313" key="3">
    <source>
        <dbReference type="Proteomes" id="UP000199650"/>
    </source>
</evidence>
<dbReference type="OrthoDB" id="7861542at2"/>
<reference evidence="2 3" key="1">
    <citation type="submission" date="2016-10" db="EMBL/GenBank/DDBJ databases">
        <authorList>
            <person name="de Groot N.N."/>
        </authorList>
    </citation>
    <scope>NUCLEOTIDE SEQUENCE [LARGE SCALE GENOMIC DNA]</scope>
    <source>
        <strain evidence="2 3">DSM 29439</strain>
    </source>
</reference>